<evidence type="ECO:0000313" key="4">
    <source>
        <dbReference type="Proteomes" id="UP001597092"/>
    </source>
</evidence>
<proteinExistence type="predicted"/>
<accession>A0ABD6DTB0</accession>
<name>A0ABD6DTB0_9EURY</name>
<keyword evidence="4" id="KW-1185">Reference proteome</keyword>
<dbReference type="RefSeq" id="WP_256308061.1">
    <property type="nucleotide sequence ID" value="NZ_JANHAW010000002.1"/>
</dbReference>
<comment type="caution">
    <text evidence="3">The sequence shown here is derived from an EMBL/GenBank/DDBJ whole genome shotgun (WGS) entry which is preliminary data.</text>
</comment>
<evidence type="ECO:0000259" key="1">
    <source>
        <dbReference type="Pfam" id="PF21476"/>
    </source>
</evidence>
<organism evidence="3 4">
    <name type="scientific">Halobellus litoreus</name>
    <dbReference type="NCBI Taxonomy" id="755310"/>
    <lineage>
        <taxon>Archaea</taxon>
        <taxon>Methanobacteriati</taxon>
        <taxon>Methanobacteriota</taxon>
        <taxon>Stenosarchaea group</taxon>
        <taxon>Halobacteria</taxon>
        <taxon>Halobacteriales</taxon>
        <taxon>Haloferacaceae</taxon>
        <taxon>Halobellus</taxon>
    </lineage>
</organism>
<evidence type="ECO:0000259" key="2">
    <source>
        <dbReference type="Pfam" id="PF23470"/>
    </source>
</evidence>
<feature type="domain" description="PF0610-like winged HTH N-terminal" evidence="1">
    <location>
        <begin position="9"/>
        <end position="59"/>
    </location>
</feature>
<dbReference type="PANTHER" id="PTHR40663:SF2">
    <property type="entry name" value="TRANSCRIPTIONAL REGULATOR"/>
    <property type="match status" value="1"/>
</dbReference>
<dbReference type="SUPFAM" id="SSF46785">
    <property type="entry name" value="Winged helix' DNA-binding domain"/>
    <property type="match status" value="1"/>
</dbReference>
<gene>
    <name evidence="3" type="ORF">ACFSAS_02370</name>
</gene>
<protein>
    <submittedName>
        <fullName evidence="3">Transcriptional regulator</fullName>
    </submittedName>
</protein>
<evidence type="ECO:0000313" key="3">
    <source>
        <dbReference type="EMBL" id="MFD1684450.1"/>
    </source>
</evidence>
<dbReference type="Proteomes" id="UP001597092">
    <property type="component" value="Unassembled WGS sequence"/>
</dbReference>
<reference evidence="3 4" key="1">
    <citation type="journal article" date="2019" name="Int. J. Syst. Evol. Microbiol.">
        <title>The Global Catalogue of Microorganisms (GCM) 10K type strain sequencing project: providing services to taxonomists for standard genome sequencing and annotation.</title>
        <authorList>
            <consortium name="The Broad Institute Genomics Platform"/>
            <consortium name="The Broad Institute Genome Sequencing Center for Infectious Disease"/>
            <person name="Wu L."/>
            <person name="Ma J."/>
        </authorList>
    </citation>
    <scope>NUCLEOTIDE SEQUENCE [LARGE SCALE GENOMIC DNA]</scope>
    <source>
        <strain evidence="3 4">CGMCC 1.10387</strain>
    </source>
</reference>
<sequence length="100" mass="10867">MVEPGEEATTRQLIADTLRTGPHDAPELSTAVGIPKSAVYRHVEHVAQTIGSADSDEQFLVAPPECRACGFDGFDDALNDPSRCPECRSERVAEPQFLIE</sequence>
<dbReference type="InterPro" id="IPR057022">
    <property type="entry name" value="PF0610-like_Zn_ribbon_C"/>
</dbReference>
<dbReference type="Pfam" id="PF21476">
    <property type="entry name" value="PF0610-like_N"/>
    <property type="match status" value="1"/>
</dbReference>
<dbReference type="EMBL" id="JBHUDP010000001">
    <property type="protein sequence ID" value="MFD1684450.1"/>
    <property type="molecule type" value="Genomic_DNA"/>
</dbReference>
<dbReference type="PANTHER" id="PTHR40663">
    <property type="match status" value="1"/>
</dbReference>
<dbReference type="Pfam" id="PF23470">
    <property type="entry name" value="Zn_ribbon_PF0610"/>
    <property type="match status" value="1"/>
</dbReference>
<feature type="domain" description="PF0610-like rubredoxin-like zinc beta-ribbon C-terminal" evidence="2">
    <location>
        <begin position="63"/>
        <end position="100"/>
    </location>
</feature>
<dbReference type="InterPro" id="IPR036390">
    <property type="entry name" value="WH_DNA-bd_sf"/>
</dbReference>
<dbReference type="InterPro" id="IPR049159">
    <property type="entry name" value="PF0610-like_wHTH_N"/>
</dbReference>
<dbReference type="InterPro" id="IPR038767">
    <property type="entry name" value="PF0610-like"/>
</dbReference>
<dbReference type="AlphaFoldDB" id="A0ABD6DTB0"/>